<evidence type="ECO:0000256" key="3">
    <source>
        <dbReference type="ARBA" id="ARBA00023163"/>
    </source>
</evidence>
<comment type="catalytic activity">
    <reaction evidence="4">
        <text>UMP + diphosphate = 5-phospho-alpha-D-ribose 1-diphosphate + uracil</text>
        <dbReference type="Rhea" id="RHEA:13017"/>
        <dbReference type="ChEBI" id="CHEBI:17568"/>
        <dbReference type="ChEBI" id="CHEBI:33019"/>
        <dbReference type="ChEBI" id="CHEBI:57865"/>
        <dbReference type="ChEBI" id="CHEBI:58017"/>
        <dbReference type="EC" id="2.4.2.9"/>
    </reaction>
</comment>
<proteinExistence type="inferred from homology"/>
<keyword evidence="4 6" id="KW-0328">Glycosyltransferase</keyword>
<dbReference type="InterPro" id="IPR050137">
    <property type="entry name" value="PyrR_bifunctional"/>
</dbReference>
<evidence type="ECO:0000256" key="2">
    <source>
        <dbReference type="ARBA" id="ARBA00023015"/>
    </source>
</evidence>
<evidence type="ECO:0000259" key="5">
    <source>
        <dbReference type="Pfam" id="PF00156"/>
    </source>
</evidence>
<evidence type="ECO:0000313" key="6">
    <source>
        <dbReference type="EMBL" id="MDM7853390.1"/>
    </source>
</evidence>
<evidence type="ECO:0000313" key="7">
    <source>
        <dbReference type="Proteomes" id="UP001529338"/>
    </source>
</evidence>
<comment type="function">
    <text evidence="4">Also displays a weak uracil phosphoribosyltransferase activity which is not physiologically significant.</text>
</comment>
<feature type="short sequence motif" description="PRPP-binding" evidence="4">
    <location>
        <begin position="113"/>
        <end position="125"/>
    </location>
</feature>
<organism evidence="6 7">
    <name type="scientific">Cellulomonas alba</name>
    <dbReference type="NCBI Taxonomy" id="3053467"/>
    <lineage>
        <taxon>Bacteria</taxon>
        <taxon>Bacillati</taxon>
        <taxon>Actinomycetota</taxon>
        <taxon>Actinomycetes</taxon>
        <taxon>Micrococcales</taxon>
        <taxon>Cellulomonadaceae</taxon>
        <taxon>Cellulomonas</taxon>
    </lineage>
</organism>
<sequence>MGTSTSTTGGPAEDGNLVLGPPEIARALTRIAHEILERNKGGADLVLLGIPTRGLPLARRLAERLVAVEPGLSAAGLVGSLDVTMHRDDLAQHPTRPIGTTRVPGDGIDGRVVVLVDDVLFSGRTIRAALDAISDLGRPRAVQLAALVDRGHRELPIRADYVGKNLPTSTTERVRVLLDETDGRDAVLIEGGTR</sequence>
<comment type="caution">
    <text evidence="6">The sequence shown here is derived from an EMBL/GenBank/DDBJ whole genome shotgun (WGS) entry which is preliminary data.</text>
</comment>
<dbReference type="EMBL" id="JAUCGQ010000001">
    <property type="protein sequence ID" value="MDM7853390.1"/>
    <property type="molecule type" value="Genomic_DNA"/>
</dbReference>
<keyword evidence="4 6" id="KW-0808">Transferase</keyword>
<dbReference type="Proteomes" id="UP001529338">
    <property type="component" value="Unassembled WGS sequence"/>
</dbReference>
<dbReference type="SUPFAM" id="SSF53271">
    <property type="entry name" value="PRTase-like"/>
    <property type="match status" value="1"/>
</dbReference>
<reference evidence="6 7" key="1">
    <citation type="submission" date="2023-06" db="EMBL/GenBank/DDBJ databases">
        <title>Cellulomonas sp. MW4 Whole genome sequence.</title>
        <authorList>
            <person name="Park S."/>
        </authorList>
    </citation>
    <scope>NUCLEOTIDE SEQUENCE [LARGE SCALE GENOMIC DNA]</scope>
    <source>
        <strain evidence="6 7">MW4</strain>
    </source>
</reference>
<evidence type="ECO:0000256" key="4">
    <source>
        <dbReference type="HAMAP-Rule" id="MF_01219"/>
    </source>
</evidence>
<protein>
    <recommendedName>
        <fullName evidence="4">Bifunctional protein PyrR</fullName>
    </recommendedName>
    <domain>
        <recommendedName>
            <fullName evidence="4">Pyrimidine operon regulatory protein</fullName>
        </recommendedName>
    </domain>
    <domain>
        <recommendedName>
            <fullName evidence="4">Uracil phosphoribosyltransferase</fullName>
            <shortName evidence="4">UPRTase</shortName>
            <ecNumber evidence="4">2.4.2.9</ecNumber>
        </recommendedName>
    </domain>
</protein>
<evidence type="ECO:0000256" key="1">
    <source>
        <dbReference type="ARBA" id="ARBA00005565"/>
    </source>
</evidence>
<name>A0ABT7SB24_9CELL</name>
<dbReference type="InterPro" id="IPR023050">
    <property type="entry name" value="PyrR"/>
</dbReference>
<dbReference type="HAMAP" id="MF_01219">
    <property type="entry name" value="PyrR"/>
    <property type="match status" value="1"/>
</dbReference>
<dbReference type="Gene3D" id="3.40.50.2020">
    <property type="match status" value="1"/>
</dbReference>
<dbReference type="Pfam" id="PF00156">
    <property type="entry name" value="Pribosyltran"/>
    <property type="match status" value="1"/>
</dbReference>
<dbReference type="PANTHER" id="PTHR11608:SF0">
    <property type="entry name" value="BIFUNCTIONAL PROTEIN PYRR"/>
    <property type="match status" value="1"/>
</dbReference>
<dbReference type="EC" id="2.4.2.9" evidence="4"/>
<dbReference type="PANTHER" id="PTHR11608">
    <property type="entry name" value="BIFUNCTIONAL PROTEIN PYRR"/>
    <property type="match status" value="1"/>
</dbReference>
<comment type="function">
    <text evidence="4">Regulates the transcription of the pyrimidine nucleotide (pyr) operon in response to exogenous pyrimidines.</text>
</comment>
<comment type="similarity">
    <text evidence="1 4">Belongs to the purine/pyrimidine phosphoribosyltransferase family. PyrR subfamily.</text>
</comment>
<gene>
    <name evidence="4 6" type="primary">pyrR</name>
    <name evidence="6" type="ORF">QRT04_00455</name>
</gene>
<dbReference type="InterPro" id="IPR029057">
    <property type="entry name" value="PRTase-like"/>
</dbReference>
<accession>A0ABT7SB24</accession>
<dbReference type="InterPro" id="IPR000836">
    <property type="entry name" value="PRTase_dom"/>
</dbReference>
<keyword evidence="2 4" id="KW-0805">Transcription regulation</keyword>
<dbReference type="NCBIfam" id="NF003547">
    <property type="entry name" value="PRK05205.1-3"/>
    <property type="match status" value="1"/>
</dbReference>
<dbReference type="GO" id="GO:0004845">
    <property type="term" value="F:uracil phosphoribosyltransferase activity"/>
    <property type="evidence" value="ECO:0007669"/>
    <property type="project" value="UniProtKB-EC"/>
</dbReference>
<dbReference type="NCBIfam" id="NF003549">
    <property type="entry name" value="PRK05205.1-5"/>
    <property type="match status" value="1"/>
</dbReference>
<dbReference type="RefSeq" id="WP_289452915.1">
    <property type="nucleotide sequence ID" value="NZ_JAUCGQ010000001.1"/>
</dbReference>
<keyword evidence="7" id="KW-1185">Reference proteome</keyword>
<keyword evidence="3 4" id="KW-0804">Transcription</keyword>
<feature type="domain" description="Phosphoribosyltransferase" evidence="5">
    <location>
        <begin position="22"/>
        <end position="165"/>
    </location>
</feature>